<dbReference type="EMBL" id="CAJVQB010020478">
    <property type="protein sequence ID" value="CAG8794531.1"/>
    <property type="molecule type" value="Genomic_DNA"/>
</dbReference>
<accession>A0ABN7VRF1</accession>
<dbReference type="Proteomes" id="UP000789901">
    <property type="component" value="Unassembled WGS sequence"/>
</dbReference>
<feature type="compositionally biased region" description="Acidic residues" evidence="1">
    <location>
        <begin position="91"/>
        <end position="116"/>
    </location>
</feature>
<evidence type="ECO:0000313" key="4">
    <source>
        <dbReference type="Proteomes" id="UP000789901"/>
    </source>
</evidence>
<evidence type="ECO:0000256" key="2">
    <source>
        <dbReference type="SAM" id="Phobius"/>
    </source>
</evidence>
<feature type="region of interest" description="Disordered" evidence="1">
    <location>
        <begin position="88"/>
        <end position="116"/>
    </location>
</feature>
<organism evidence="3 4">
    <name type="scientific">Gigaspora margarita</name>
    <dbReference type="NCBI Taxonomy" id="4874"/>
    <lineage>
        <taxon>Eukaryota</taxon>
        <taxon>Fungi</taxon>
        <taxon>Fungi incertae sedis</taxon>
        <taxon>Mucoromycota</taxon>
        <taxon>Glomeromycotina</taxon>
        <taxon>Glomeromycetes</taxon>
        <taxon>Diversisporales</taxon>
        <taxon>Gigasporaceae</taxon>
        <taxon>Gigaspora</taxon>
    </lineage>
</organism>
<keyword evidence="2" id="KW-0472">Membrane</keyword>
<keyword evidence="2" id="KW-0812">Transmembrane</keyword>
<evidence type="ECO:0000313" key="3">
    <source>
        <dbReference type="EMBL" id="CAG8794531.1"/>
    </source>
</evidence>
<proteinExistence type="predicted"/>
<feature type="non-terminal residue" evidence="3">
    <location>
        <position position="1"/>
    </location>
</feature>
<keyword evidence="4" id="KW-1185">Reference proteome</keyword>
<protein>
    <submittedName>
        <fullName evidence="3">29527_t:CDS:1</fullName>
    </submittedName>
</protein>
<reference evidence="3 4" key="1">
    <citation type="submission" date="2021-06" db="EMBL/GenBank/DDBJ databases">
        <authorList>
            <person name="Kallberg Y."/>
            <person name="Tangrot J."/>
            <person name="Rosling A."/>
        </authorList>
    </citation>
    <scope>NUCLEOTIDE SEQUENCE [LARGE SCALE GENOMIC DNA]</scope>
    <source>
        <strain evidence="3 4">120-4 pot B 10/14</strain>
    </source>
</reference>
<comment type="caution">
    <text evidence="3">The sequence shown here is derived from an EMBL/GenBank/DDBJ whole genome shotgun (WGS) entry which is preliminary data.</text>
</comment>
<keyword evidence="2" id="KW-1133">Transmembrane helix</keyword>
<sequence length="478" mass="57470">YGEYLYDLKFTKIEQYFDFINGFDQKNIWMKHVCSKLTEEFISYLYKRETKLSMKLFEMMGRNNIEDNDEEISLIEILDFSLVRNTKKEDYDSDPQDEDEKDFEESEDEDESGFDDNNELVLYENDQEIKDVDYIKNYIKENMKNSVGYLDDEKLIYKNEIDIKKERVREIENWYLMSEKKIEKFLIDLINRYTNDVSMMNEYVSNRGVITKKRKPKVDILVHKISEKKRKITDYFKKDIINEDKKPGYSAYVCLETGYFSNKFPKNKNGGYSYKGFYSTIEALKFGTRIQQFNNQLKNRRDDKDPEYFVFDIFQLQKNKITTGTNISVHRLKDLNFRNSNLEFVDYVKSTNIDLFSISYEAILKLVKNEKYKDKNIKIISKNISFLVILRYKFYFWERNNFKNGIDMVTDGEDFDSLSDTELDEKMSEYSDYKDVEILKEIFLNMKKITSPLMVIWVLRVFQILILFLKSLSKIQKK</sequence>
<name>A0ABN7VRF1_GIGMA</name>
<feature type="transmembrane region" description="Helical" evidence="2">
    <location>
        <begin position="449"/>
        <end position="469"/>
    </location>
</feature>
<gene>
    <name evidence="3" type="ORF">GMARGA_LOCUS21801</name>
</gene>
<evidence type="ECO:0000256" key="1">
    <source>
        <dbReference type="SAM" id="MobiDB-lite"/>
    </source>
</evidence>